<comment type="caution">
    <text evidence="4">The sequence shown here is derived from an EMBL/GenBank/DDBJ whole genome shotgun (WGS) entry which is preliminary data.</text>
</comment>
<protein>
    <submittedName>
        <fullName evidence="4">Flavin reductase like domain-domain-containing protein</fullName>
    </submittedName>
</protein>
<keyword evidence="1" id="KW-0560">Oxidoreductase</keyword>
<sequence length="360" mass="39636">MYFSCIRMQMDAIYSRLITSRLQYMPPWNASAAELVSHKRRSFIDLNYTIQGKLHMLRGSYRSYTKDREGTSSDALSSNIAKKGTSNDKTSTSEKLRRVLRKVPFPVAVVSTAAPNDPSVRRGITVSSFSSISLQPIPLIAFCVKLPSRASTMLHESNQFIVQFLASDQITHSVAFSSSVPPPSEVITNLPTSNLTDAASSIVPKQSESRAQAFTRSTQARVPHDKDIEELTAEATIQILADNEIGNSSLADAFTGSQNAKKNGTLHGIPAPPLVTSPSTPPDPDPFEVLGYKIDPESNLPVLLNTLGAIRCSTHQVMAVGDHEMWIGHVEKVLHGEIPDQQEPLLYHDRSYRRVGRRIV</sequence>
<dbReference type="InterPro" id="IPR012349">
    <property type="entry name" value="Split_barrel_FMN-bd"/>
</dbReference>
<dbReference type="OrthoDB" id="2015405at2759"/>
<dbReference type="EMBL" id="MCFF01000020">
    <property type="protein sequence ID" value="ORZ14882.1"/>
    <property type="molecule type" value="Genomic_DNA"/>
</dbReference>
<evidence type="ECO:0000256" key="1">
    <source>
        <dbReference type="ARBA" id="ARBA00023002"/>
    </source>
</evidence>
<dbReference type="GeneID" id="33566122"/>
<gene>
    <name evidence="4" type="ORF">BCR41DRAFT_354259</name>
</gene>
<keyword evidence="5" id="KW-1185">Reference proteome</keyword>
<accession>A0A1Y2GLT7</accession>
<reference evidence="4 5" key="1">
    <citation type="submission" date="2016-07" db="EMBL/GenBank/DDBJ databases">
        <title>Pervasive Adenine N6-methylation of Active Genes in Fungi.</title>
        <authorList>
            <consortium name="DOE Joint Genome Institute"/>
            <person name="Mondo S.J."/>
            <person name="Dannebaum R.O."/>
            <person name="Kuo R.C."/>
            <person name="Labutti K."/>
            <person name="Haridas S."/>
            <person name="Kuo A."/>
            <person name="Salamov A."/>
            <person name="Ahrendt S.R."/>
            <person name="Lipzen A."/>
            <person name="Sullivan W."/>
            <person name="Andreopoulos W.B."/>
            <person name="Clum A."/>
            <person name="Lindquist E."/>
            <person name="Daum C."/>
            <person name="Ramamoorthy G.K."/>
            <person name="Gryganskyi A."/>
            <person name="Culley D."/>
            <person name="Magnuson J.K."/>
            <person name="James T.Y."/>
            <person name="O'Malley M.A."/>
            <person name="Stajich J.E."/>
            <person name="Spatafora J.W."/>
            <person name="Visel A."/>
            <person name="Grigoriev I.V."/>
        </authorList>
    </citation>
    <scope>NUCLEOTIDE SEQUENCE [LARGE SCALE GENOMIC DNA]</scope>
    <source>
        <strain evidence="4 5">NRRL 3116</strain>
    </source>
</reference>
<evidence type="ECO:0000256" key="2">
    <source>
        <dbReference type="SAM" id="MobiDB-lite"/>
    </source>
</evidence>
<dbReference type="Gene3D" id="2.30.110.10">
    <property type="entry name" value="Electron Transport, Fmn-binding Protein, Chain A"/>
    <property type="match status" value="1"/>
</dbReference>
<dbReference type="InterPro" id="IPR050268">
    <property type="entry name" value="NADH-dep_flavin_reductase"/>
</dbReference>
<dbReference type="InterPro" id="IPR002563">
    <property type="entry name" value="Flavin_Rdtase-like_dom"/>
</dbReference>
<evidence type="ECO:0000313" key="4">
    <source>
        <dbReference type="EMBL" id="ORZ14882.1"/>
    </source>
</evidence>
<feature type="region of interest" description="Disordered" evidence="2">
    <location>
        <begin position="65"/>
        <end position="95"/>
    </location>
</feature>
<proteinExistence type="predicted"/>
<dbReference type="STRING" id="64571.A0A1Y2GLT7"/>
<evidence type="ECO:0000313" key="5">
    <source>
        <dbReference type="Proteomes" id="UP000193648"/>
    </source>
</evidence>
<dbReference type="SMART" id="SM00903">
    <property type="entry name" value="Flavin_Reduct"/>
    <property type="match status" value="1"/>
</dbReference>
<feature type="domain" description="Flavin reductase like" evidence="3">
    <location>
        <begin position="100"/>
        <end position="354"/>
    </location>
</feature>
<organism evidence="4 5">
    <name type="scientific">Lobosporangium transversale</name>
    <dbReference type="NCBI Taxonomy" id="64571"/>
    <lineage>
        <taxon>Eukaryota</taxon>
        <taxon>Fungi</taxon>
        <taxon>Fungi incertae sedis</taxon>
        <taxon>Mucoromycota</taxon>
        <taxon>Mortierellomycotina</taxon>
        <taxon>Mortierellomycetes</taxon>
        <taxon>Mortierellales</taxon>
        <taxon>Mortierellaceae</taxon>
        <taxon>Lobosporangium</taxon>
    </lineage>
</organism>
<evidence type="ECO:0000259" key="3">
    <source>
        <dbReference type="SMART" id="SM00903"/>
    </source>
</evidence>
<dbReference type="PANTHER" id="PTHR30466:SF1">
    <property type="entry name" value="FMN REDUCTASE (NADH) RUTF"/>
    <property type="match status" value="1"/>
</dbReference>
<dbReference type="RefSeq" id="XP_021881014.1">
    <property type="nucleotide sequence ID" value="XM_022024278.1"/>
</dbReference>
<dbReference type="Proteomes" id="UP000193648">
    <property type="component" value="Unassembled WGS sequence"/>
</dbReference>
<dbReference type="PANTHER" id="PTHR30466">
    <property type="entry name" value="FLAVIN REDUCTASE"/>
    <property type="match status" value="1"/>
</dbReference>
<dbReference type="GO" id="GO:0042602">
    <property type="term" value="F:riboflavin reductase (NADPH) activity"/>
    <property type="evidence" value="ECO:0007669"/>
    <property type="project" value="TreeGrafter"/>
</dbReference>
<name>A0A1Y2GLT7_9FUNG</name>
<dbReference type="SUPFAM" id="SSF50475">
    <property type="entry name" value="FMN-binding split barrel"/>
    <property type="match status" value="2"/>
</dbReference>
<dbReference type="GO" id="GO:0010181">
    <property type="term" value="F:FMN binding"/>
    <property type="evidence" value="ECO:0007669"/>
    <property type="project" value="InterPro"/>
</dbReference>
<dbReference type="AlphaFoldDB" id="A0A1Y2GLT7"/>
<dbReference type="Pfam" id="PF01613">
    <property type="entry name" value="Flavin_Reduct"/>
    <property type="match status" value="2"/>
</dbReference>
<dbReference type="InParanoid" id="A0A1Y2GLT7"/>